<dbReference type="AlphaFoldDB" id="A0A426DCU6"/>
<evidence type="ECO:0000313" key="2">
    <source>
        <dbReference type="EMBL" id="RRK30636.1"/>
    </source>
</evidence>
<reference evidence="2" key="1">
    <citation type="submission" date="2018-10" db="EMBL/GenBank/DDBJ databases">
        <title>Schaedlerella arabinophila gen. nov. sp. nov., isolated from the mouse intestinal tract and comparative analysis with the genome of the closely related altered Schaedler flora strain ASF502.</title>
        <authorList>
            <person name="Miyake S."/>
            <person name="Soh M."/>
            <person name="Seedorf H."/>
        </authorList>
    </citation>
    <scope>NUCLEOTIDE SEQUENCE [LARGE SCALE GENOMIC DNA]</scope>
    <source>
        <strain evidence="2">DSM 106076</strain>
    </source>
</reference>
<keyword evidence="3" id="KW-1185">Reference proteome</keyword>
<dbReference type="EMBL" id="RHJS01000002">
    <property type="protein sequence ID" value="RRK30636.1"/>
    <property type="molecule type" value="Genomic_DNA"/>
</dbReference>
<sequence>MCDIRFFKSAYHCYDVAANLLKFYEQDELYLNDVAYNLQQCIEKTLKAFLECRGVTVPQTHSIRKLISMSKNNGSVIIITDWIIQNQYEIETWKADTRCDFDISLELGRIRQGLEEVKRFLDINHMSDKLNPELTEEMKEKLRTKMPKNLVIHDNFEWNCYYSIFKKQLYL</sequence>
<dbReference type="Proteomes" id="UP000274920">
    <property type="component" value="Unassembled WGS sequence"/>
</dbReference>
<dbReference type="InterPro" id="IPR007842">
    <property type="entry name" value="HEPN_dom"/>
</dbReference>
<dbReference type="Pfam" id="PF05168">
    <property type="entry name" value="HEPN"/>
    <property type="match status" value="1"/>
</dbReference>
<feature type="domain" description="HEPN" evidence="1">
    <location>
        <begin position="30"/>
        <end position="74"/>
    </location>
</feature>
<name>A0A426DCU6_9FIRM</name>
<proteinExistence type="predicted"/>
<dbReference type="Gene3D" id="1.20.120.330">
    <property type="entry name" value="Nucleotidyltransferases domain 2"/>
    <property type="match status" value="1"/>
</dbReference>
<dbReference type="SUPFAM" id="SSF81593">
    <property type="entry name" value="Nucleotidyltransferase substrate binding subunit/domain"/>
    <property type="match status" value="1"/>
</dbReference>
<dbReference type="RefSeq" id="WP_125126442.1">
    <property type="nucleotide sequence ID" value="NZ_RHJS01000002.1"/>
</dbReference>
<evidence type="ECO:0000313" key="3">
    <source>
        <dbReference type="Proteomes" id="UP000274920"/>
    </source>
</evidence>
<gene>
    <name evidence="2" type="ORF">EBB54_04040</name>
</gene>
<protein>
    <submittedName>
        <fullName evidence="2">HEPN domain-containing protein</fullName>
    </submittedName>
</protein>
<comment type="caution">
    <text evidence="2">The sequence shown here is derived from an EMBL/GenBank/DDBJ whole genome shotgun (WGS) entry which is preliminary data.</text>
</comment>
<evidence type="ECO:0000259" key="1">
    <source>
        <dbReference type="Pfam" id="PF05168"/>
    </source>
</evidence>
<accession>A0A426DCU6</accession>
<organism evidence="2 3">
    <name type="scientific">Schaedlerella arabinosiphila</name>
    <dbReference type="NCBI Taxonomy" id="2044587"/>
    <lineage>
        <taxon>Bacteria</taxon>
        <taxon>Bacillati</taxon>
        <taxon>Bacillota</taxon>
        <taxon>Clostridia</taxon>
        <taxon>Lachnospirales</taxon>
        <taxon>Lachnospiraceae</taxon>
        <taxon>Schaedlerella</taxon>
    </lineage>
</organism>